<dbReference type="InterPro" id="IPR036640">
    <property type="entry name" value="ABC1_TM_sf"/>
</dbReference>
<dbReference type="Pfam" id="PF00664">
    <property type="entry name" value="ABC_membrane"/>
    <property type="match status" value="1"/>
</dbReference>
<evidence type="ECO:0000256" key="7">
    <source>
        <dbReference type="ARBA" id="ARBA00022989"/>
    </source>
</evidence>
<reference evidence="12 13" key="1">
    <citation type="submission" date="2016-11" db="EMBL/GenBank/DDBJ databases">
        <authorList>
            <person name="Jaros S."/>
            <person name="Januszkiewicz K."/>
            <person name="Wedrychowicz H."/>
        </authorList>
    </citation>
    <scope>NUCLEOTIDE SEQUENCE [LARGE SCALE GENOMIC DNA]</scope>
    <source>
        <strain evidence="12 13">DSM 44666</strain>
    </source>
</reference>
<keyword evidence="3" id="KW-1003">Cell membrane</keyword>
<dbReference type="PROSITE" id="PS50929">
    <property type="entry name" value="ABC_TM1F"/>
    <property type="match status" value="1"/>
</dbReference>
<evidence type="ECO:0000256" key="9">
    <source>
        <dbReference type="SAM" id="Phobius"/>
    </source>
</evidence>
<dbReference type="InterPro" id="IPR017871">
    <property type="entry name" value="ABC_transporter-like_CS"/>
</dbReference>
<dbReference type="PROSITE" id="PS50893">
    <property type="entry name" value="ABC_TRANSPORTER_2"/>
    <property type="match status" value="1"/>
</dbReference>
<dbReference type="FunFam" id="1.20.1560.10:FF:000040">
    <property type="entry name" value="Multidrug ABC transporter ATP-binding protein"/>
    <property type="match status" value="1"/>
</dbReference>
<name>A0A1M4TD61_9BACL</name>
<dbReference type="Proteomes" id="UP000184476">
    <property type="component" value="Unassembled WGS sequence"/>
</dbReference>
<accession>A0A1M4TD61</accession>
<dbReference type="Gene3D" id="1.20.1560.10">
    <property type="entry name" value="ABC transporter type 1, transmembrane domain"/>
    <property type="match status" value="1"/>
</dbReference>
<gene>
    <name evidence="12" type="ORF">SAMN05444392_101420</name>
</gene>
<evidence type="ECO:0000313" key="12">
    <source>
        <dbReference type="EMBL" id="SHE42489.1"/>
    </source>
</evidence>
<evidence type="ECO:0000256" key="2">
    <source>
        <dbReference type="ARBA" id="ARBA00022448"/>
    </source>
</evidence>
<dbReference type="RefSeq" id="WP_073151201.1">
    <property type="nucleotide sequence ID" value="NZ_FQVL01000001.1"/>
</dbReference>
<feature type="transmembrane region" description="Helical" evidence="9">
    <location>
        <begin position="278"/>
        <end position="296"/>
    </location>
</feature>
<feature type="domain" description="ABC transporter" evidence="10">
    <location>
        <begin position="332"/>
        <end position="567"/>
    </location>
</feature>
<feature type="transmembrane region" description="Helical" evidence="9">
    <location>
        <begin position="239"/>
        <end position="258"/>
    </location>
</feature>
<keyword evidence="8 9" id="KW-0472">Membrane</keyword>
<evidence type="ECO:0000256" key="5">
    <source>
        <dbReference type="ARBA" id="ARBA00022741"/>
    </source>
</evidence>
<evidence type="ECO:0000259" key="11">
    <source>
        <dbReference type="PROSITE" id="PS50929"/>
    </source>
</evidence>
<sequence length="575" mass="64012">MKRLIRFISPYRSLTYLVMGFLFLQVLSDLFLPTLMSTIVDTGVAKGDIPFILKTGAIMLLVAILGISCSITAGFFSSKIAGRFGKTMRERLFSHIEHFSLQEFDQMGTATLITRTTNDITQIQQVLMIMLRIMVMAPLMCIGGIIMAVFQDTKLSMVFIVIIPVLILIIFAVIRKATPLFQAIQKKVDQLNLVLREGLTGIRVIRAFNRVKKEQNRFESANNDLMQTSIKVNRIMGSMYPLMMLIMNLSSISIIWFGGLRIDAGHMQVGSLMAFLQYAMMIMFSLMMATMMFVFIPRATASAKRIDEVLQLTPVIHDPEEFQAPETKKGVIEFDQVTFHYPGAEKPAISNLTFTAEPGKVTAIIGGTGAGKTSLLNLIPRFYDPDKGEIRIDGIPIQNMTQEELRSYIGLVPQKSVLFTGTATDNIRYGKEDASEDEVKHAAIIAQAAEFIEEMPEKYNSMLSQGGSNLSGGQKQRLAIARALVRNALIYLFDDSFSALDFKTDAKLRAALRAETTNSTVFIVAQRVTTVLDADQIIVLNEGEISGIGTHHELMESCEVYREIVSSQLSEEEIA</sequence>
<comment type="subcellular location">
    <subcellularLocation>
        <location evidence="1">Cell membrane</location>
        <topology evidence="1">Multi-pass membrane protein</topology>
    </subcellularLocation>
</comment>
<dbReference type="InterPro" id="IPR011527">
    <property type="entry name" value="ABC1_TM_dom"/>
</dbReference>
<dbReference type="AlphaFoldDB" id="A0A1M4TD61"/>
<evidence type="ECO:0000256" key="3">
    <source>
        <dbReference type="ARBA" id="ARBA00022475"/>
    </source>
</evidence>
<keyword evidence="13" id="KW-1185">Reference proteome</keyword>
<proteinExistence type="predicted"/>
<organism evidence="12 13">
    <name type="scientific">Seinonella peptonophila</name>
    <dbReference type="NCBI Taxonomy" id="112248"/>
    <lineage>
        <taxon>Bacteria</taxon>
        <taxon>Bacillati</taxon>
        <taxon>Bacillota</taxon>
        <taxon>Bacilli</taxon>
        <taxon>Bacillales</taxon>
        <taxon>Thermoactinomycetaceae</taxon>
        <taxon>Seinonella</taxon>
    </lineage>
</organism>
<protein>
    <submittedName>
        <fullName evidence="12">ATP-binding cassette, subfamily B</fullName>
    </submittedName>
</protein>
<dbReference type="InterPro" id="IPR003593">
    <property type="entry name" value="AAA+_ATPase"/>
</dbReference>
<dbReference type="InterPro" id="IPR003439">
    <property type="entry name" value="ABC_transporter-like_ATP-bd"/>
</dbReference>
<dbReference type="SUPFAM" id="SSF90123">
    <property type="entry name" value="ABC transporter transmembrane region"/>
    <property type="match status" value="1"/>
</dbReference>
<keyword evidence="2" id="KW-0813">Transport</keyword>
<feature type="transmembrane region" description="Helical" evidence="9">
    <location>
        <begin position="156"/>
        <end position="174"/>
    </location>
</feature>
<evidence type="ECO:0000256" key="4">
    <source>
        <dbReference type="ARBA" id="ARBA00022692"/>
    </source>
</evidence>
<evidence type="ECO:0000259" key="10">
    <source>
        <dbReference type="PROSITE" id="PS50893"/>
    </source>
</evidence>
<dbReference type="InterPro" id="IPR027417">
    <property type="entry name" value="P-loop_NTPase"/>
</dbReference>
<evidence type="ECO:0000256" key="6">
    <source>
        <dbReference type="ARBA" id="ARBA00022840"/>
    </source>
</evidence>
<dbReference type="GO" id="GO:0016887">
    <property type="term" value="F:ATP hydrolysis activity"/>
    <property type="evidence" value="ECO:0007669"/>
    <property type="project" value="InterPro"/>
</dbReference>
<evidence type="ECO:0000256" key="1">
    <source>
        <dbReference type="ARBA" id="ARBA00004651"/>
    </source>
</evidence>
<feature type="transmembrane region" description="Helical" evidence="9">
    <location>
        <begin position="52"/>
        <end position="76"/>
    </location>
</feature>
<dbReference type="GO" id="GO:0015421">
    <property type="term" value="F:ABC-type oligopeptide transporter activity"/>
    <property type="evidence" value="ECO:0007669"/>
    <property type="project" value="TreeGrafter"/>
</dbReference>
<dbReference type="EMBL" id="FQVL01000001">
    <property type="protein sequence ID" value="SHE42489.1"/>
    <property type="molecule type" value="Genomic_DNA"/>
</dbReference>
<dbReference type="Gene3D" id="3.40.50.300">
    <property type="entry name" value="P-loop containing nucleotide triphosphate hydrolases"/>
    <property type="match status" value="1"/>
</dbReference>
<dbReference type="PANTHER" id="PTHR43394:SF1">
    <property type="entry name" value="ATP-BINDING CASSETTE SUB-FAMILY B MEMBER 10, MITOCHONDRIAL"/>
    <property type="match status" value="1"/>
</dbReference>
<dbReference type="STRING" id="112248.SAMN05444392_101420"/>
<dbReference type="InterPro" id="IPR039421">
    <property type="entry name" value="Type_1_exporter"/>
</dbReference>
<feature type="domain" description="ABC transmembrane type-1" evidence="11">
    <location>
        <begin position="17"/>
        <end position="298"/>
    </location>
</feature>
<keyword evidence="4 9" id="KW-0812">Transmembrane</keyword>
<dbReference type="GO" id="GO:0005524">
    <property type="term" value="F:ATP binding"/>
    <property type="evidence" value="ECO:0007669"/>
    <property type="project" value="UniProtKB-KW"/>
</dbReference>
<dbReference type="PANTHER" id="PTHR43394">
    <property type="entry name" value="ATP-DEPENDENT PERMEASE MDL1, MITOCHONDRIAL"/>
    <property type="match status" value="1"/>
</dbReference>
<dbReference type="OrthoDB" id="9770415at2"/>
<evidence type="ECO:0000313" key="13">
    <source>
        <dbReference type="Proteomes" id="UP000184476"/>
    </source>
</evidence>
<dbReference type="CDD" id="cd18548">
    <property type="entry name" value="ABC_6TM_Tm287_like"/>
    <property type="match status" value="1"/>
</dbReference>
<dbReference type="SUPFAM" id="SSF52540">
    <property type="entry name" value="P-loop containing nucleoside triphosphate hydrolases"/>
    <property type="match status" value="1"/>
</dbReference>
<keyword evidence="6 12" id="KW-0067">ATP-binding</keyword>
<dbReference type="GO" id="GO:0005886">
    <property type="term" value="C:plasma membrane"/>
    <property type="evidence" value="ECO:0007669"/>
    <property type="project" value="UniProtKB-SubCell"/>
</dbReference>
<feature type="transmembrane region" description="Helical" evidence="9">
    <location>
        <begin position="129"/>
        <end position="150"/>
    </location>
</feature>
<dbReference type="Pfam" id="PF00005">
    <property type="entry name" value="ABC_tran"/>
    <property type="match status" value="1"/>
</dbReference>
<keyword evidence="5" id="KW-0547">Nucleotide-binding</keyword>
<dbReference type="SMART" id="SM00382">
    <property type="entry name" value="AAA"/>
    <property type="match status" value="1"/>
</dbReference>
<dbReference type="FunFam" id="3.40.50.300:FF:000854">
    <property type="entry name" value="Multidrug ABC transporter ATP-binding protein"/>
    <property type="match status" value="1"/>
</dbReference>
<keyword evidence="7 9" id="KW-1133">Transmembrane helix</keyword>
<dbReference type="PROSITE" id="PS00211">
    <property type="entry name" value="ABC_TRANSPORTER_1"/>
    <property type="match status" value="1"/>
</dbReference>
<evidence type="ECO:0000256" key="8">
    <source>
        <dbReference type="ARBA" id="ARBA00023136"/>
    </source>
</evidence>